<evidence type="ECO:0000256" key="1">
    <source>
        <dbReference type="ARBA" id="ARBA00004141"/>
    </source>
</evidence>
<evidence type="ECO:0000313" key="7">
    <source>
        <dbReference type="EMBL" id="SEA27754.1"/>
    </source>
</evidence>
<keyword evidence="3 6" id="KW-0812">Transmembrane</keyword>
<comment type="subcellular location">
    <subcellularLocation>
        <location evidence="1">Membrane</location>
        <topology evidence="1">Multi-pass membrane protein</topology>
    </subcellularLocation>
</comment>
<feature type="transmembrane region" description="Helical" evidence="6">
    <location>
        <begin position="140"/>
        <end position="161"/>
    </location>
</feature>
<feature type="transmembrane region" description="Helical" evidence="6">
    <location>
        <begin position="412"/>
        <end position="431"/>
    </location>
</feature>
<keyword evidence="2" id="KW-0813">Transport</keyword>
<evidence type="ECO:0000256" key="4">
    <source>
        <dbReference type="ARBA" id="ARBA00022989"/>
    </source>
</evidence>
<feature type="transmembrane region" description="Helical" evidence="6">
    <location>
        <begin position="83"/>
        <end position="100"/>
    </location>
</feature>
<dbReference type="PANTHER" id="PTHR42718:SF9">
    <property type="entry name" value="MAJOR FACILITATOR SUPERFAMILY MULTIDRUG TRANSPORTER MFSC"/>
    <property type="match status" value="1"/>
</dbReference>
<sequence length="526" mass="59858">MTRENSVIKSWIPEKLIVPLLAISLLPHLMLLSMFSLNSTFTASFLDVEADDLQFMFSMAYGLIVCGLFLHNRLFSAINVKSYLLLMTMLNILILLGMTVTTNPQAILVLRFLQGPMTLFEGAIILPILMSHIKNPNAKFIGYCVLYGLMLTSDKFTTSIIKFAIENYSHNVMVYSLVALHVMALLIYLFIFNAKRMFPKVPLYQLNLSGVMLMVICLISGAYFFIYGKRYDWFESPRIVIALGLCILCGALFVLFQMTSKRPLFHFSVLKSKRVVFGIFIFFIFYILRSSMGNIYQVMSVVWKWPWEYILKIQYINVAGSVIGVVISYLLFARQLSFRKIFVIGFLLLAASMLWFSFLFYPDTTVGAIGIPLFLEGVGQGIIFTPLVFFMIGSVHASISSHASQTGTAIRFWSTTIGFALMQNLVLYLSTKYQFLLTRNLDQTHPVFQQEWSSLMDKLSATHLENDAVHLSVMALKAKLASQALLIANTEIFRWLAVLGFAAFILILLYRPLLFVWKKRPGRARC</sequence>
<evidence type="ECO:0000256" key="6">
    <source>
        <dbReference type="SAM" id="Phobius"/>
    </source>
</evidence>
<dbReference type="EMBL" id="FNQY01000012">
    <property type="protein sequence ID" value="SEA27754.1"/>
    <property type="molecule type" value="Genomic_DNA"/>
</dbReference>
<dbReference type="Proteomes" id="UP000199041">
    <property type="component" value="Unassembled WGS sequence"/>
</dbReference>
<feature type="transmembrane region" description="Helical" evidence="6">
    <location>
        <begin position="309"/>
        <end position="332"/>
    </location>
</feature>
<keyword evidence="4 6" id="KW-1133">Transmembrane helix</keyword>
<dbReference type="OrthoDB" id="622032at2"/>
<feature type="transmembrane region" description="Helical" evidence="6">
    <location>
        <begin position="106"/>
        <end position="128"/>
    </location>
</feature>
<evidence type="ECO:0000256" key="3">
    <source>
        <dbReference type="ARBA" id="ARBA00022692"/>
    </source>
</evidence>
<dbReference type="RefSeq" id="WP_091398324.1">
    <property type="nucleotide sequence ID" value="NZ_FNQY01000012.1"/>
</dbReference>
<keyword evidence="5 6" id="KW-0472">Membrane</keyword>
<feature type="transmembrane region" description="Helical" evidence="6">
    <location>
        <begin position="55"/>
        <end position="71"/>
    </location>
</feature>
<proteinExistence type="predicted"/>
<evidence type="ECO:0008006" key="9">
    <source>
        <dbReference type="Google" id="ProtNLM"/>
    </source>
</evidence>
<evidence type="ECO:0000256" key="5">
    <source>
        <dbReference type="ARBA" id="ARBA00023136"/>
    </source>
</evidence>
<dbReference type="PANTHER" id="PTHR42718">
    <property type="entry name" value="MAJOR FACILITATOR SUPERFAMILY MULTIDRUG TRANSPORTER MFSC"/>
    <property type="match status" value="1"/>
</dbReference>
<organism evidence="7 8">
    <name type="scientific">Arachidicoccus rhizosphaerae</name>
    <dbReference type="NCBI Taxonomy" id="551991"/>
    <lineage>
        <taxon>Bacteria</taxon>
        <taxon>Pseudomonadati</taxon>
        <taxon>Bacteroidota</taxon>
        <taxon>Chitinophagia</taxon>
        <taxon>Chitinophagales</taxon>
        <taxon>Chitinophagaceae</taxon>
        <taxon>Arachidicoccus</taxon>
    </lineage>
</organism>
<dbReference type="SUPFAM" id="SSF103473">
    <property type="entry name" value="MFS general substrate transporter"/>
    <property type="match status" value="1"/>
</dbReference>
<keyword evidence="8" id="KW-1185">Reference proteome</keyword>
<feature type="transmembrane region" description="Helical" evidence="6">
    <location>
        <begin position="16"/>
        <end position="35"/>
    </location>
</feature>
<name>A0A1H3ZWT0_9BACT</name>
<protein>
    <recommendedName>
        <fullName evidence="9">Major Facilitator Superfamily protein</fullName>
    </recommendedName>
</protein>
<dbReference type="InterPro" id="IPR036259">
    <property type="entry name" value="MFS_trans_sf"/>
</dbReference>
<reference evidence="7 8" key="1">
    <citation type="submission" date="2016-10" db="EMBL/GenBank/DDBJ databases">
        <authorList>
            <person name="de Groot N.N."/>
        </authorList>
    </citation>
    <scope>NUCLEOTIDE SEQUENCE [LARGE SCALE GENOMIC DNA]</scope>
    <source>
        <strain evidence="7 8">Vu-144</strain>
    </source>
</reference>
<gene>
    <name evidence="7" type="ORF">SAMN05192529_11266</name>
</gene>
<feature type="transmembrane region" description="Helical" evidence="6">
    <location>
        <begin position="239"/>
        <end position="256"/>
    </location>
</feature>
<evidence type="ECO:0000313" key="8">
    <source>
        <dbReference type="Proteomes" id="UP000199041"/>
    </source>
</evidence>
<feature type="transmembrane region" description="Helical" evidence="6">
    <location>
        <begin position="173"/>
        <end position="194"/>
    </location>
</feature>
<dbReference type="GO" id="GO:0016020">
    <property type="term" value="C:membrane"/>
    <property type="evidence" value="ECO:0007669"/>
    <property type="project" value="UniProtKB-SubCell"/>
</dbReference>
<feature type="transmembrane region" description="Helical" evidence="6">
    <location>
        <begin position="276"/>
        <end position="297"/>
    </location>
</feature>
<dbReference type="STRING" id="551991.SAMN05192529_11266"/>
<feature type="transmembrane region" description="Helical" evidence="6">
    <location>
        <begin position="381"/>
        <end position="400"/>
    </location>
</feature>
<accession>A0A1H3ZWT0</accession>
<feature type="transmembrane region" description="Helical" evidence="6">
    <location>
        <begin position="206"/>
        <end position="227"/>
    </location>
</feature>
<feature type="transmembrane region" description="Helical" evidence="6">
    <location>
        <begin position="492"/>
        <end position="510"/>
    </location>
</feature>
<evidence type="ECO:0000256" key="2">
    <source>
        <dbReference type="ARBA" id="ARBA00022448"/>
    </source>
</evidence>
<dbReference type="AlphaFoldDB" id="A0A1H3ZWT0"/>
<feature type="transmembrane region" description="Helical" evidence="6">
    <location>
        <begin position="341"/>
        <end position="361"/>
    </location>
</feature>